<keyword evidence="5 7" id="KW-1133">Transmembrane helix</keyword>
<dbReference type="RefSeq" id="WP_021233815.1">
    <property type="nucleotide sequence ID" value="NZ_ATHL01000069.1"/>
</dbReference>
<protein>
    <recommendedName>
        <fullName evidence="8">Major facilitator superfamily (MFS) profile domain-containing protein</fullName>
    </recommendedName>
</protein>
<feature type="transmembrane region" description="Helical" evidence="7">
    <location>
        <begin position="227"/>
        <end position="249"/>
    </location>
</feature>
<dbReference type="PANTHER" id="PTHR42718:SF46">
    <property type="entry name" value="BLR6921 PROTEIN"/>
    <property type="match status" value="1"/>
</dbReference>
<keyword evidence="4 7" id="KW-0812">Transmembrane</keyword>
<dbReference type="eggNOG" id="COG0477">
    <property type="taxonomic scope" value="Bacteria"/>
</dbReference>
<feature type="transmembrane region" description="Helical" evidence="7">
    <location>
        <begin position="55"/>
        <end position="71"/>
    </location>
</feature>
<reference evidence="9 10" key="1">
    <citation type="journal article" date="2013" name="Genome Announc.">
        <title>Genome Sequence of Novosphingobium lindaniclasticum LE124T, Isolated from a Hexachlorocyclohexane Dumpsite.</title>
        <authorList>
            <person name="Saxena A."/>
            <person name="Nayyar N."/>
            <person name="Sangwan N."/>
            <person name="Kumari R."/>
            <person name="Khurana J.P."/>
            <person name="Lal R."/>
        </authorList>
    </citation>
    <scope>NUCLEOTIDE SEQUENCE [LARGE SCALE GENOMIC DNA]</scope>
    <source>
        <strain evidence="9 10">LE124</strain>
    </source>
</reference>
<feature type="transmembrane region" description="Helical" evidence="7">
    <location>
        <begin position="270"/>
        <end position="294"/>
    </location>
</feature>
<evidence type="ECO:0000256" key="7">
    <source>
        <dbReference type="SAM" id="Phobius"/>
    </source>
</evidence>
<dbReference type="Pfam" id="PF07690">
    <property type="entry name" value="MFS_1"/>
    <property type="match status" value="1"/>
</dbReference>
<feature type="transmembrane region" description="Helical" evidence="7">
    <location>
        <begin position="172"/>
        <end position="191"/>
    </location>
</feature>
<feature type="transmembrane region" description="Helical" evidence="7">
    <location>
        <begin position="108"/>
        <end position="131"/>
    </location>
</feature>
<feature type="transmembrane region" description="Helical" evidence="7">
    <location>
        <begin position="306"/>
        <end position="327"/>
    </location>
</feature>
<dbReference type="GO" id="GO:0005886">
    <property type="term" value="C:plasma membrane"/>
    <property type="evidence" value="ECO:0007669"/>
    <property type="project" value="UniProtKB-SubCell"/>
</dbReference>
<dbReference type="InterPro" id="IPR020846">
    <property type="entry name" value="MFS_dom"/>
</dbReference>
<dbReference type="PANTHER" id="PTHR42718">
    <property type="entry name" value="MAJOR FACILITATOR SUPERFAMILY MULTIDRUG TRANSPORTER MFSC"/>
    <property type="match status" value="1"/>
</dbReference>
<name>T0IX04_9SPHN</name>
<comment type="caution">
    <text evidence="9">The sequence shown here is derived from an EMBL/GenBank/DDBJ whole genome shotgun (WGS) entry which is preliminary data.</text>
</comment>
<dbReference type="PATRIC" id="fig|1096930.3.peg.1915"/>
<dbReference type="PROSITE" id="PS50850">
    <property type="entry name" value="MFS"/>
    <property type="match status" value="1"/>
</dbReference>
<feature type="domain" description="Major facilitator superfamily (MFS) profile" evidence="8">
    <location>
        <begin position="17"/>
        <end position="346"/>
    </location>
</feature>
<evidence type="ECO:0000256" key="2">
    <source>
        <dbReference type="ARBA" id="ARBA00022448"/>
    </source>
</evidence>
<dbReference type="GO" id="GO:0022857">
    <property type="term" value="F:transmembrane transporter activity"/>
    <property type="evidence" value="ECO:0007669"/>
    <property type="project" value="InterPro"/>
</dbReference>
<accession>T0IX04</accession>
<evidence type="ECO:0000313" key="9">
    <source>
        <dbReference type="EMBL" id="EQB16370.1"/>
    </source>
</evidence>
<keyword evidence="3" id="KW-1003">Cell membrane</keyword>
<evidence type="ECO:0000256" key="6">
    <source>
        <dbReference type="ARBA" id="ARBA00023136"/>
    </source>
</evidence>
<proteinExistence type="predicted"/>
<evidence type="ECO:0000259" key="8">
    <source>
        <dbReference type="PROSITE" id="PS50850"/>
    </source>
</evidence>
<organism evidence="9 10">
    <name type="scientific">Novosphingobium lindaniclasticum LE124</name>
    <dbReference type="NCBI Taxonomy" id="1096930"/>
    <lineage>
        <taxon>Bacteria</taxon>
        <taxon>Pseudomonadati</taxon>
        <taxon>Pseudomonadota</taxon>
        <taxon>Alphaproteobacteria</taxon>
        <taxon>Sphingomonadales</taxon>
        <taxon>Sphingomonadaceae</taxon>
        <taxon>Novosphingobium</taxon>
    </lineage>
</organism>
<gene>
    <name evidence="9" type="ORF">L284_09645</name>
</gene>
<evidence type="ECO:0000256" key="5">
    <source>
        <dbReference type="ARBA" id="ARBA00022989"/>
    </source>
</evidence>
<sequence length="346" mass="36212">MSNAKIHRSGSSRLALPLLVITTAQLMLVLDDSIANIALPSIQNKLGVSQVNLPWVVNAYILAFGSLLLLGGRAGDLWGRLRIFRFGIVLFSVASLLVGMAPSGEWVIAARAVQGIGAATTAPNALALIATTFPEGKARNTAVAVYGAMSALGIVVGLLLGGVLTALLDWRWVFFINVPIGATILFLSCVLKEAERHSGNLDLMSAALGTCGLAALVFAITRGGEHGFGEATVLASFAGAAILIPAFLVRQARAARPLLPLHLLADRNRAGSYATILLLGFGPMSGLYILTLYMQHILRFTPLQTGLAWLPFGFGIVVAAVTTSKLASSVSTQRLTGAGVLIATEM</sequence>
<evidence type="ECO:0000313" key="10">
    <source>
        <dbReference type="Proteomes" id="UP000015527"/>
    </source>
</evidence>
<dbReference type="EMBL" id="ATHL01000069">
    <property type="protein sequence ID" value="EQB16370.1"/>
    <property type="molecule type" value="Genomic_DNA"/>
</dbReference>
<keyword evidence="10" id="KW-1185">Reference proteome</keyword>
<dbReference type="InterPro" id="IPR036259">
    <property type="entry name" value="MFS_trans_sf"/>
</dbReference>
<feature type="transmembrane region" description="Helical" evidence="7">
    <location>
        <begin position="143"/>
        <end position="166"/>
    </location>
</feature>
<keyword evidence="6 7" id="KW-0472">Membrane</keyword>
<dbReference type="AlphaFoldDB" id="T0IX04"/>
<feature type="transmembrane region" description="Helical" evidence="7">
    <location>
        <begin position="83"/>
        <end position="102"/>
    </location>
</feature>
<evidence type="ECO:0000256" key="1">
    <source>
        <dbReference type="ARBA" id="ARBA00004651"/>
    </source>
</evidence>
<dbReference type="OrthoDB" id="2414439at2"/>
<feature type="transmembrane region" description="Helical" evidence="7">
    <location>
        <begin position="203"/>
        <end position="221"/>
    </location>
</feature>
<dbReference type="InterPro" id="IPR011701">
    <property type="entry name" value="MFS"/>
</dbReference>
<keyword evidence="2" id="KW-0813">Transport</keyword>
<dbReference type="CDD" id="cd17321">
    <property type="entry name" value="MFS_MMR_MDR_like"/>
    <property type="match status" value="1"/>
</dbReference>
<dbReference type="Gene3D" id="1.20.1720.10">
    <property type="entry name" value="Multidrug resistance protein D"/>
    <property type="match status" value="1"/>
</dbReference>
<comment type="subcellular location">
    <subcellularLocation>
        <location evidence="1">Cell membrane</location>
        <topology evidence="1">Multi-pass membrane protein</topology>
    </subcellularLocation>
</comment>
<dbReference type="Proteomes" id="UP000015527">
    <property type="component" value="Unassembled WGS sequence"/>
</dbReference>
<evidence type="ECO:0000256" key="3">
    <source>
        <dbReference type="ARBA" id="ARBA00022475"/>
    </source>
</evidence>
<dbReference type="SUPFAM" id="SSF103473">
    <property type="entry name" value="MFS general substrate transporter"/>
    <property type="match status" value="1"/>
</dbReference>
<evidence type="ECO:0000256" key="4">
    <source>
        <dbReference type="ARBA" id="ARBA00022692"/>
    </source>
</evidence>